<organism evidence="3 4">
    <name type="scientific">Pontibacter toksunensis</name>
    <dbReference type="NCBI Taxonomy" id="1332631"/>
    <lineage>
        <taxon>Bacteria</taxon>
        <taxon>Pseudomonadati</taxon>
        <taxon>Bacteroidota</taxon>
        <taxon>Cytophagia</taxon>
        <taxon>Cytophagales</taxon>
        <taxon>Hymenobacteraceae</taxon>
        <taxon>Pontibacter</taxon>
    </lineage>
</organism>
<keyword evidence="1" id="KW-1133">Transmembrane helix</keyword>
<dbReference type="InterPro" id="IPR005804">
    <property type="entry name" value="FA_desaturase_dom"/>
</dbReference>
<keyword evidence="3" id="KW-0560">Oxidoreductase</keyword>
<feature type="transmembrane region" description="Helical" evidence="1">
    <location>
        <begin position="126"/>
        <end position="147"/>
    </location>
</feature>
<keyword evidence="1" id="KW-0472">Membrane</keyword>
<dbReference type="Proteomes" id="UP001597641">
    <property type="component" value="Unassembled WGS sequence"/>
</dbReference>
<sequence length="308" mass="36555">MAPDAYKIPYKLNLAVTIVCSVGYFLLLYLASHASHYIWMLGCAVVFAFMMVPVYSLIHEAEHQLLHPHDKTNTLLGRWLCMLFIVPYTFMKHCHLKHHKKNRTDEEMWDLYYEHQNKWKRYGNMYGMMVGIGYFALWLSVLLFATWPRLLYTRFFRSKPEIAGFIRGSDTKEKIRKSTYESWAIIVFQVAVFMLLDLHWQGYLLLFTAHGFLWSSQNYVNHAFSPRDIINGAHNLRMPAWGKWVYLNFNLHQAHHQHPQIPWVHLPAFVNRGSQRMSFFRNYLELWKGPKLTNVPEPVKQQVQENDS</sequence>
<dbReference type="EMBL" id="JBHUOX010000023">
    <property type="protein sequence ID" value="MFD3003013.1"/>
    <property type="molecule type" value="Genomic_DNA"/>
</dbReference>
<dbReference type="EC" id="1.14.19.-" evidence="3"/>
<comment type="caution">
    <text evidence="3">The sequence shown here is derived from an EMBL/GenBank/DDBJ whole genome shotgun (WGS) entry which is preliminary data.</text>
</comment>
<accession>A0ABW6C163</accession>
<feature type="transmembrane region" description="Helical" evidence="1">
    <location>
        <begin position="37"/>
        <end position="55"/>
    </location>
</feature>
<dbReference type="Pfam" id="PF00487">
    <property type="entry name" value="FA_desaturase"/>
    <property type="match status" value="1"/>
</dbReference>
<reference evidence="4" key="1">
    <citation type="journal article" date="2019" name="Int. J. Syst. Evol. Microbiol.">
        <title>The Global Catalogue of Microorganisms (GCM) 10K type strain sequencing project: providing services to taxonomists for standard genome sequencing and annotation.</title>
        <authorList>
            <consortium name="The Broad Institute Genomics Platform"/>
            <consortium name="The Broad Institute Genome Sequencing Center for Infectious Disease"/>
            <person name="Wu L."/>
            <person name="Ma J."/>
        </authorList>
    </citation>
    <scope>NUCLEOTIDE SEQUENCE [LARGE SCALE GENOMIC DNA]</scope>
    <source>
        <strain evidence="4">KCTC 23984</strain>
    </source>
</reference>
<name>A0ABW6C163_9BACT</name>
<evidence type="ECO:0000259" key="2">
    <source>
        <dbReference type="Pfam" id="PF00487"/>
    </source>
</evidence>
<dbReference type="GO" id="GO:0016491">
    <property type="term" value="F:oxidoreductase activity"/>
    <property type="evidence" value="ECO:0007669"/>
    <property type="project" value="UniProtKB-KW"/>
</dbReference>
<gene>
    <name evidence="3" type="ORF">ACFS7Z_21795</name>
</gene>
<keyword evidence="4" id="KW-1185">Reference proteome</keyword>
<keyword evidence="1" id="KW-0812">Transmembrane</keyword>
<proteinExistence type="predicted"/>
<dbReference type="RefSeq" id="WP_377489545.1">
    <property type="nucleotide sequence ID" value="NZ_JBHUOX010000023.1"/>
</dbReference>
<feature type="transmembrane region" description="Helical" evidence="1">
    <location>
        <begin position="75"/>
        <end position="91"/>
    </location>
</feature>
<feature type="domain" description="Fatty acid desaturase" evidence="2">
    <location>
        <begin position="40"/>
        <end position="270"/>
    </location>
</feature>
<evidence type="ECO:0000256" key="1">
    <source>
        <dbReference type="SAM" id="Phobius"/>
    </source>
</evidence>
<protein>
    <submittedName>
        <fullName evidence="3">Fatty acid desaturase</fullName>
        <ecNumber evidence="3">1.14.19.-</ecNumber>
    </submittedName>
</protein>
<evidence type="ECO:0000313" key="3">
    <source>
        <dbReference type="EMBL" id="MFD3003013.1"/>
    </source>
</evidence>
<evidence type="ECO:0000313" key="4">
    <source>
        <dbReference type="Proteomes" id="UP001597641"/>
    </source>
</evidence>
<feature type="transmembrane region" description="Helical" evidence="1">
    <location>
        <begin position="183"/>
        <end position="206"/>
    </location>
</feature>
<feature type="transmembrane region" description="Helical" evidence="1">
    <location>
        <begin position="12"/>
        <end position="30"/>
    </location>
</feature>